<feature type="chain" id="PRO_5022796985" description="Entry exclusion lipoprotein TrbK" evidence="1">
    <location>
        <begin position="24"/>
        <end position="77"/>
    </location>
</feature>
<sequence length="77" mass="8404">MRMMTGMALAVLLLAGCAGYEYRDTNAAVDRDPACASRADRPGEPVSLACERKTEAKWNVERKDAAPIDFSGKPRDD</sequence>
<name>A0A5D4XRF6_9GAMM</name>
<evidence type="ECO:0000313" key="2">
    <source>
        <dbReference type="EMBL" id="TYT26644.1"/>
    </source>
</evidence>
<dbReference type="OrthoDB" id="6028316at2"/>
<evidence type="ECO:0000256" key="1">
    <source>
        <dbReference type="SAM" id="SignalP"/>
    </source>
</evidence>
<evidence type="ECO:0000313" key="3">
    <source>
        <dbReference type="Proteomes" id="UP000324973"/>
    </source>
</evidence>
<proteinExistence type="predicted"/>
<dbReference type="EMBL" id="VTFT01000001">
    <property type="protein sequence ID" value="TYT26644.1"/>
    <property type="molecule type" value="Genomic_DNA"/>
</dbReference>
<keyword evidence="1" id="KW-0732">Signal</keyword>
<evidence type="ECO:0008006" key="4">
    <source>
        <dbReference type="Google" id="ProtNLM"/>
    </source>
</evidence>
<dbReference type="RefSeq" id="WP_149103199.1">
    <property type="nucleotide sequence ID" value="NZ_VTFT01000001.1"/>
</dbReference>
<accession>A0A5D4XRF6</accession>
<keyword evidence="3" id="KW-1185">Reference proteome</keyword>
<dbReference type="AlphaFoldDB" id="A0A5D4XRF6"/>
<gene>
    <name evidence="2" type="ORF">FZO89_10450</name>
</gene>
<comment type="caution">
    <text evidence="2">The sequence shown here is derived from an EMBL/GenBank/DDBJ whole genome shotgun (WGS) entry which is preliminary data.</text>
</comment>
<dbReference type="Proteomes" id="UP000324973">
    <property type="component" value="Unassembled WGS sequence"/>
</dbReference>
<feature type="signal peptide" evidence="1">
    <location>
        <begin position="1"/>
        <end position="23"/>
    </location>
</feature>
<protein>
    <recommendedName>
        <fullName evidence="4">Entry exclusion lipoprotein TrbK</fullName>
    </recommendedName>
</protein>
<reference evidence="2 3" key="1">
    <citation type="submission" date="2019-08" db="EMBL/GenBank/DDBJ databases">
        <title>Luteimonas viscosus sp. nov., isolated from soil of a sunflower field.</title>
        <authorList>
            <person name="Jianli Z."/>
            <person name="Ying Z."/>
        </authorList>
    </citation>
    <scope>NUCLEOTIDE SEQUENCE [LARGE SCALE GENOMIC DNA]</scope>
    <source>
        <strain evidence="2 3">XBU10</strain>
    </source>
</reference>
<dbReference type="PROSITE" id="PS51257">
    <property type="entry name" value="PROKAR_LIPOPROTEIN"/>
    <property type="match status" value="1"/>
</dbReference>
<organism evidence="2 3">
    <name type="scientific">Luteimonas viscosa</name>
    <dbReference type="NCBI Taxonomy" id="1132694"/>
    <lineage>
        <taxon>Bacteria</taxon>
        <taxon>Pseudomonadati</taxon>
        <taxon>Pseudomonadota</taxon>
        <taxon>Gammaproteobacteria</taxon>
        <taxon>Lysobacterales</taxon>
        <taxon>Lysobacteraceae</taxon>
        <taxon>Luteimonas</taxon>
    </lineage>
</organism>